<dbReference type="Proteomes" id="UP000184476">
    <property type="component" value="Unassembled WGS sequence"/>
</dbReference>
<name>A0A1M4SUB9_9BACL</name>
<keyword evidence="4 5" id="KW-0472">Membrane</keyword>
<evidence type="ECO:0000256" key="5">
    <source>
        <dbReference type="SAM" id="Phobius"/>
    </source>
</evidence>
<feature type="transmembrane region" description="Helical" evidence="5">
    <location>
        <begin position="94"/>
        <end position="110"/>
    </location>
</feature>
<reference evidence="6 7" key="1">
    <citation type="submission" date="2016-11" db="EMBL/GenBank/DDBJ databases">
        <authorList>
            <person name="Jaros S."/>
            <person name="Januszkiewicz K."/>
            <person name="Wedrychowicz H."/>
        </authorList>
    </citation>
    <scope>NUCLEOTIDE SEQUENCE [LARGE SCALE GENOMIC DNA]</scope>
    <source>
        <strain evidence="6 7">DSM 44666</strain>
    </source>
</reference>
<keyword evidence="3 5" id="KW-1133">Transmembrane helix</keyword>
<feature type="transmembrane region" description="Helical" evidence="5">
    <location>
        <begin position="37"/>
        <end position="57"/>
    </location>
</feature>
<dbReference type="InterPro" id="IPR032808">
    <property type="entry name" value="DoxX"/>
</dbReference>
<comment type="subcellular location">
    <subcellularLocation>
        <location evidence="1">Membrane</location>
        <topology evidence="1">Multi-pass membrane protein</topology>
    </subcellularLocation>
</comment>
<keyword evidence="7" id="KW-1185">Reference proteome</keyword>
<proteinExistence type="predicted"/>
<dbReference type="STRING" id="112248.SAMN05444392_101145"/>
<gene>
    <name evidence="6" type="ORF">SAMN05444392_101145</name>
</gene>
<dbReference type="GO" id="GO:0016020">
    <property type="term" value="C:membrane"/>
    <property type="evidence" value="ECO:0007669"/>
    <property type="project" value="UniProtKB-SubCell"/>
</dbReference>
<protein>
    <submittedName>
        <fullName evidence="6">DoxX-like family protein</fullName>
    </submittedName>
</protein>
<dbReference type="AlphaFoldDB" id="A0A1M4SUB9"/>
<evidence type="ECO:0000256" key="1">
    <source>
        <dbReference type="ARBA" id="ARBA00004141"/>
    </source>
</evidence>
<feature type="transmembrane region" description="Helical" evidence="5">
    <location>
        <begin position="63"/>
        <end position="82"/>
    </location>
</feature>
<evidence type="ECO:0000313" key="7">
    <source>
        <dbReference type="Proteomes" id="UP000184476"/>
    </source>
</evidence>
<dbReference type="RefSeq" id="WP_073150405.1">
    <property type="nucleotide sequence ID" value="NZ_FQVL01000001.1"/>
</dbReference>
<accession>A0A1M4SUB9</accession>
<evidence type="ECO:0000256" key="4">
    <source>
        <dbReference type="ARBA" id="ARBA00023136"/>
    </source>
</evidence>
<organism evidence="6 7">
    <name type="scientific">Seinonella peptonophila</name>
    <dbReference type="NCBI Taxonomy" id="112248"/>
    <lineage>
        <taxon>Bacteria</taxon>
        <taxon>Bacillati</taxon>
        <taxon>Bacillota</taxon>
        <taxon>Bacilli</taxon>
        <taxon>Bacillales</taxon>
        <taxon>Thermoactinomycetaceae</taxon>
        <taxon>Seinonella</taxon>
    </lineage>
</organism>
<sequence>MVILSVILGIVFILTGCAKIFQFNLQVEDWEEYGYPLWLMNVTGIIEVLCGIAFVFGGLFHHLAVGASILIAIILLVGLYTCLTREKRLWKRSIFLIILFIADLIVMIGFY</sequence>
<evidence type="ECO:0000313" key="6">
    <source>
        <dbReference type="EMBL" id="SHE35806.1"/>
    </source>
</evidence>
<evidence type="ECO:0000256" key="3">
    <source>
        <dbReference type="ARBA" id="ARBA00022989"/>
    </source>
</evidence>
<feature type="transmembrane region" description="Helical" evidence="5">
    <location>
        <begin position="6"/>
        <end position="25"/>
    </location>
</feature>
<dbReference type="Pfam" id="PF13564">
    <property type="entry name" value="DoxX_2"/>
    <property type="match status" value="1"/>
</dbReference>
<evidence type="ECO:0000256" key="2">
    <source>
        <dbReference type="ARBA" id="ARBA00022692"/>
    </source>
</evidence>
<dbReference type="EMBL" id="FQVL01000001">
    <property type="protein sequence ID" value="SHE35806.1"/>
    <property type="molecule type" value="Genomic_DNA"/>
</dbReference>
<keyword evidence="2 5" id="KW-0812">Transmembrane</keyword>